<feature type="region of interest" description="Disordered" evidence="1">
    <location>
        <begin position="1"/>
        <end position="153"/>
    </location>
</feature>
<feature type="compositionally biased region" description="Basic residues" evidence="1">
    <location>
        <begin position="126"/>
        <end position="141"/>
    </location>
</feature>
<proteinExistence type="predicted"/>
<feature type="region of interest" description="Disordered" evidence="1">
    <location>
        <begin position="498"/>
        <end position="686"/>
    </location>
</feature>
<evidence type="ECO:0000256" key="1">
    <source>
        <dbReference type="SAM" id="MobiDB-lite"/>
    </source>
</evidence>
<organism evidence="2 3">
    <name type="scientific">Rhodofomes roseus</name>
    <dbReference type="NCBI Taxonomy" id="34475"/>
    <lineage>
        <taxon>Eukaryota</taxon>
        <taxon>Fungi</taxon>
        <taxon>Dikarya</taxon>
        <taxon>Basidiomycota</taxon>
        <taxon>Agaricomycotina</taxon>
        <taxon>Agaricomycetes</taxon>
        <taxon>Polyporales</taxon>
        <taxon>Rhodofomes</taxon>
    </lineage>
</organism>
<comment type="caution">
    <text evidence="2">The sequence shown here is derived from an EMBL/GenBank/DDBJ whole genome shotgun (WGS) entry which is preliminary data.</text>
</comment>
<sequence length="697" mass="77547">MPSSSSRPSPPPSPELDESLQSDDDDDDRRRESAKAARARAHSTKGKERAGPKPTASKTHPRPKSAAWSKGSSAHHRPTSTVRAQPKVSNPRRHLSSDVNGESAESDGSLSWDDDDDSRREPAKAARGRTHHRAHSTKGKHRADAERVQSITPESRPLDIAQGKGRVRIRTRLTWDNVRKDIMLKYADEWCGGTSNTREAVVSRIVVEFQKMTLEWPWETTMEGAIRNWMRNYQTKLFSKSQAGNSDVEPSKTADKLNMYSQQLMSKPRAKSGSEIWGMQPENKALIKHSMPSEPAVGDGGRQAAVRRQLFEDLSDEEQEHWNQLALEPPTAEAVVAAKRRNREVIVRRVIELFRSVINDTVTGVGRAAFHVRMGIENDNGPPTYAQTYVGPYLDGQSFNQFAGGLDKENGLWTEFIDLLIGQQRLGEELGITYEGTRPLLPEHDTQWAIAKTKDVLWTYFKACWVHAHPHAEANSLADILNILQVYDSIHKAQETDRPFQFKVDPNASKVETGRDDDSENPFEPDGNVPDTDAAAMGRRTKTKAANGVNNENKGEEDEDKEDEDKEDEDNDKGGGDEGHEGEGGVGDKDEDGVRDGDERGDGMEMGDEDEDEDGDGDKGGDGDEGGDAGESARPRRRGKRQAEQAVDEDEQEGGDQSNQRKKRRVRNSRSRTPPLKTRAQAAAAQRNMTEYMLSMA</sequence>
<reference evidence="2 3" key="1">
    <citation type="submission" date="2019-01" db="EMBL/GenBank/DDBJ databases">
        <title>Genome sequencing of the rare red list fungi Fomitopsis rosea.</title>
        <authorList>
            <person name="Buettner E."/>
            <person name="Kellner H."/>
        </authorList>
    </citation>
    <scope>NUCLEOTIDE SEQUENCE [LARGE SCALE GENOMIC DNA]</scope>
    <source>
        <strain evidence="2 3">DSM 105464</strain>
    </source>
</reference>
<feature type="compositionally biased region" description="Acidic residues" evidence="1">
    <location>
        <begin position="555"/>
        <end position="571"/>
    </location>
</feature>
<gene>
    <name evidence="2" type="ORF">EVJ58_g8944</name>
</gene>
<feature type="compositionally biased region" description="Acidic residues" evidence="1">
    <location>
        <begin position="605"/>
        <end position="616"/>
    </location>
</feature>
<dbReference type="EMBL" id="SEKV01000714">
    <property type="protein sequence ID" value="TFY54296.1"/>
    <property type="molecule type" value="Genomic_DNA"/>
</dbReference>
<evidence type="ECO:0000313" key="2">
    <source>
        <dbReference type="EMBL" id="TFY54296.1"/>
    </source>
</evidence>
<feature type="compositionally biased region" description="Basic and acidic residues" evidence="1">
    <location>
        <begin position="572"/>
        <end position="603"/>
    </location>
</feature>
<accession>A0A4Y9XVY5</accession>
<name>A0A4Y9XVY5_9APHY</name>
<dbReference type="Proteomes" id="UP000298390">
    <property type="component" value="Unassembled WGS sequence"/>
</dbReference>
<dbReference type="STRING" id="34475.A0A4Y9XVY5"/>
<evidence type="ECO:0000313" key="3">
    <source>
        <dbReference type="Proteomes" id="UP000298390"/>
    </source>
</evidence>
<feature type="compositionally biased region" description="Acidic residues" evidence="1">
    <location>
        <begin position="15"/>
        <end position="27"/>
    </location>
</feature>
<feature type="compositionally biased region" description="Basic residues" evidence="1">
    <location>
        <begin position="660"/>
        <end position="670"/>
    </location>
</feature>
<protein>
    <submittedName>
        <fullName evidence="2">Uncharacterized protein</fullName>
    </submittedName>
</protein>
<dbReference type="AlphaFoldDB" id="A0A4Y9XVY5"/>